<dbReference type="AlphaFoldDB" id="A0A6G1GRW6"/>
<proteinExistence type="predicted"/>
<sequence length="104" mass="11411">MTLLLLLLSPFEDAVLPLVFLSLSNIARMESRACSPRYSCATEDIELTCFKSMPRTLFSSSLPASCPFSTTPRSPSAGVGRGEATYTYVIAMTLDSWEHLVLKT</sequence>
<gene>
    <name evidence="2" type="ORF">K402DRAFT_396473</name>
</gene>
<feature type="chain" id="PRO_5026176378" description="Secreted protein" evidence="1">
    <location>
        <begin position="18"/>
        <end position="104"/>
    </location>
</feature>
<organism evidence="2 3">
    <name type="scientific">Aulographum hederae CBS 113979</name>
    <dbReference type="NCBI Taxonomy" id="1176131"/>
    <lineage>
        <taxon>Eukaryota</taxon>
        <taxon>Fungi</taxon>
        <taxon>Dikarya</taxon>
        <taxon>Ascomycota</taxon>
        <taxon>Pezizomycotina</taxon>
        <taxon>Dothideomycetes</taxon>
        <taxon>Pleosporomycetidae</taxon>
        <taxon>Aulographales</taxon>
        <taxon>Aulographaceae</taxon>
    </lineage>
</organism>
<evidence type="ECO:0008006" key="4">
    <source>
        <dbReference type="Google" id="ProtNLM"/>
    </source>
</evidence>
<evidence type="ECO:0000313" key="3">
    <source>
        <dbReference type="Proteomes" id="UP000800041"/>
    </source>
</evidence>
<protein>
    <recommendedName>
        <fullName evidence="4">Secreted protein</fullName>
    </recommendedName>
</protein>
<name>A0A6G1GRW6_9PEZI</name>
<evidence type="ECO:0000313" key="2">
    <source>
        <dbReference type="EMBL" id="KAF1983726.1"/>
    </source>
</evidence>
<dbReference type="EMBL" id="ML977173">
    <property type="protein sequence ID" value="KAF1983726.1"/>
    <property type="molecule type" value="Genomic_DNA"/>
</dbReference>
<keyword evidence="1" id="KW-0732">Signal</keyword>
<evidence type="ECO:0000256" key="1">
    <source>
        <dbReference type="SAM" id="SignalP"/>
    </source>
</evidence>
<reference evidence="2" key="1">
    <citation type="journal article" date="2020" name="Stud. Mycol.">
        <title>101 Dothideomycetes genomes: a test case for predicting lifestyles and emergence of pathogens.</title>
        <authorList>
            <person name="Haridas S."/>
            <person name="Albert R."/>
            <person name="Binder M."/>
            <person name="Bloem J."/>
            <person name="Labutti K."/>
            <person name="Salamov A."/>
            <person name="Andreopoulos B."/>
            <person name="Baker S."/>
            <person name="Barry K."/>
            <person name="Bills G."/>
            <person name="Bluhm B."/>
            <person name="Cannon C."/>
            <person name="Castanera R."/>
            <person name="Culley D."/>
            <person name="Daum C."/>
            <person name="Ezra D."/>
            <person name="Gonzalez J."/>
            <person name="Henrissat B."/>
            <person name="Kuo A."/>
            <person name="Liang C."/>
            <person name="Lipzen A."/>
            <person name="Lutzoni F."/>
            <person name="Magnuson J."/>
            <person name="Mondo S."/>
            <person name="Nolan M."/>
            <person name="Ohm R."/>
            <person name="Pangilinan J."/>
            <person name="Park H.-J."/>
            <person name="Ramirez L."/>
            <person name="Alfaro M."/>
            <person name="Sun H."/>
            <person name="Tritt A."/>
            <person name="Yoshinaga Y."/>
            <person name="Zwiers L.-H."/>
            <person name="Turgeon B."/>
            <person name="Goodwin S."/>
            <person name="Spatafora J."/>
            <person name="Crous P."/>
            <person name="Grigoriev I."/>
        </authorList>
    </citation>
    <scope>NUCLEOTIDE SEQUENCE</scope>
    <source>
        <strain evidence="2">CBS 113979</strain>
    </source>
</reference>
<keyword evidence="3" id="KW-1185">Reference proteome</keyword>
<feature type="signal peptide" evidence="1">
    <location>
        <begin position="1"/>
        <end position="17"/>
    </location>
</feature>
<accession>A0A6G1GRW6</accession>
<dbReference type="Proteomes" id="UP000800041">
    <property type="component" value="Unassembled WGS sequence"/>
</dbReference>